<evidence type="ECO:0000256" key="1">
    <source>
        <dbReference type="SAM" id="MobiDB-lite"/>
    </source>
</evidence>
<organism evidence="2">
    <name type="scientific">Pseudo-nitzschia australis</name>
    <dbReference type="NCBI Taxonomy" id="44445"/>
    <lineage>
        <taxon>Eukaryota</taxon>
        <taxon>Sar</taxon>
        <taxon>Stramenopiles</taxon>
        <taxon>Ochrophyta</taxon>
        <taxon>Bacillariophyta</taxon>
        <taxon>Bacillariophyceae</taxon>
        <taxon>Bacillariophycidae</taxon>
        <taxon>Bacillariales</taxon>
        <taxon>Bacillariaceae</taxon>
        <taxon>Pseudo-nitzschia</taxon>
    </lineage>
</organism>
<feature type="compositionally biased region" description="Basic and acidic residues" evidence="1">
    <location>
        <begin position="268"/>
        <end position="279"/>
    </location>
</feature>
<evidence type="ECO:0000313" key="2">
    <source>
        <dbReference type="EMBL" id="CAE0727591.1"/>
    </source>
</evidence>
<feature type="compositionally biased region" description="Basic and acidic residues" evidence="1">
    <location>
        <begin position="298"/>
        <end position="308"/>
    </location>
</feature>
<dbReference type="AlphaFoldDB" id="A0A7S4EPU7"/>
<protein>
    <submittedName>
        <fullName evidence="2">Uncharacterized protein</fullName>
    </submittedName>
</protein>
<gene>
    <name evidence="2" type="ORF">PAUS00366_LOCUS20374</name>
</gene>
<dbReference type="EMBL" id="HBIX01030631">
    <property type="protein sequence ID" value="CAE0727591.1"/>
    <property type="molecule type" value="Transcribed_RNA"/>
</dbReference>
<reference evidence="2" key="1">
    <citation type="submission" date="2021-01" db="EMBL/GenBank/DDBJ databases">
        <authorList>
            <person name="Corre E."/>
            <person name="Pelletier E."/>
            <person name="Niang G."/>
            <person name="Scheremetjew M."/>
            <person name="Finn R."/>
            <person name="Kale V."/>
            <person name="Holt S."/>
            <person name="Cochrane G."/>
            <person name="Meng A."/>
            <person name="Brown T."/>
            <person name="Cohen L."/>
        </authorList>
    </citation>
    <scope>NUCLEOTIDE SEQUENCE</scope>
    <source>
        <strain evidence="2">10249 10 AB</strain>
    </source>
</reference>
<sequence>MFRDEFAPKPFAYAIRREKNYPDGMLSIVEGGSHDLRCDSQEWEHVLTTVRHIPADDSNTNTRFPIFIPLNQATSVEIRGDCFLHGWLQSQWAGGKAVSQQHKFLVARAHQFSSFLLVIGQMRGPNNTFVPKKAIILQNKDEVIVPLSTFVLPSAKEFKDNIASLSPEQQEFARAFRKMQLGSSVLGICVIQIKPQLERLLNLPVGALTKEIRLTQELMHLFVEHQIPSDFLSYDGVLGATISETLDSVKEYVNAVANVIDDLKEKPLKDEKMKHEMRNNSETSTSTAESNSNTRFGRGFESRGKTDEDCSNNEDFVEPRLLPQIQ</sequence>
<accession>A0A7S4EPU7</accession>
<proteinExistence type="predicted"/>
<name>A0A7S4EPU7_9STRA</name>
<feature type="region of interest" description="Disordered" evidence="1">
    <location>
        <begin position="268"/>
        <end position="326"/>
    </location>
</feature>
<feature type="compositionally biased region" description="Low complexity" evidence="1">
    <location>
        <begin position="280"/>
        <end position="294"/>
    </location>
</feature>